<evidence type="ECO:0008006" key="7">
    <source>
        <dbReference type="Google" id="ProtNLM"/>
    </source>
</evidence>
<dbReference type="SUPFAM" id="SSF47616">
    <property type="entry name" value="GST C-terminal domain-like"/>
    <property type="match status" value="1"/>
</dbReference>
<dbReference type="OMA" id="ITQNTPN"/>
<dbReference type="InterPro" id="IPR036249">
    <property type="entry name" value="Thioredoxin-like_sf"/>
</dbReference>
<evidence type="ECO:0000256" key="1">
    <source>
        <dbReference type="ARBA" id="ARBA00007409"/>
    </source>
</evidence>
<dbReference type="CDD" id="cd03178">
    <property type="entry name" value="GST_C_Ure2p_like"/>
    <property type="match status" value="1"/>
</dbReference>
<evidence type="ECO:0000313" key="5">
    <source>
        <dbReference type="EMBL" id="EFA80096.1"/>
    </source>
</evidence>
<evidence type="ECO:0000313" key="6">
    <source>
        <dbReference type="Proteomes" id="UP000001396"/>
    </source>
</evidence>
<dbReference type="SUPFAM" id="SSF52833">
    <property type="entry name" value="Thioredoxin-like"/>
    <property type="match status" value="1"/>
</dbReference>
<evidence type="ECO:0000256" key="2">
    <source>
        <dbReference type="SAM" id="MobiDB-lite"/>
    </source>
</evidence>
<sequence length="242" mass="27868">MESTPSIELYGTGSPNVHKITLALEEMNIPFIFHKVNIRAGEQYTETFKKLNPNSKLPALVDHSVGVSIFESGNILQYLATRYGNGKYLPNQNTDLKGHTEVMNWVFWQMAGLGPNFGQFYHFSHYAGEKHEYAIQRFLNETTRLFLVLEKQLASNKFVVGDTYTIADMAIYPWAKYIKLIPELKHEEFPNVYSYIDRVRQIPSVDKVISAVEEDQKQNPPKPPTEEEKKWMFNVDGRSTKA</sequence>
<dbReference type="CDD" id="cd03048">
    <property type="entry name" value="GST_N_Ure2p_like"/>
    <property type="match status" value="1"/>
</dbReference>
<dbReference type="PROSITE" id="PS50404">
    <property type="entry name" value="GST_NTER"/>
    <property type="match status" value="1"/>
</dbReference>
<dbReference type="InterPro" id="IPR036282">
    <property type="entry name" value="Glutathione-S-Trfase_C_sf"/>
</dbReference>
<dbReference type="InterPro" id="IPR004046">
    <property type="entry name" value="GST_C"/>
</dbReference>
<dbReference type="InterPro" id="IPR040079">
    <property type="entry name" value="Glutathione_S-Trfase"/>
</dbReference>
<keyword evidence="6" id="KW-1185">Reference proteome</keyword>
<proteinExistence type="inferred from homology"/>
<dbReference type="SFLD" id="SFLDG01151">
    <property type="entry name" value="Main.2:_Nu-like"/>
    <property type="match status" value="1"/>
</dbReference>
<dbReference type="Proteomes" id="UP000001396">
    <property type="component" value="Unassembled WGS sequence"/>
</dbReference>
<dbReference type="GeneID" id="31362399"/>
<dbReference type="InterPro" id="IPR010987">
    <property type="entry name" value="Glutathione-S-Trfase_C-like"/>
</dbReference>
<dbReference type="RefSeq" id="XP_020432216.1">
    <property type="nucleotide sequence ID" value="XM_020577768.1"/>
</dbReference>
<feature type="region of interest" description="Disordered" evidence="2">
    <location>
        <begin position="212"/>
        <end position="242"/>
    </location>
</feature>
<dbReference type="SFLD" id="SFLDG00358">
    <property type="entry name" value="Main_(cytGST)"/>
    <property type="match status" value="1"/>
</dbReference>
<dbReference type="PROSITE" id="PS50405">
    <property type="entry name" value="GST_CTER"/>
    <property type="match status" value="1"/>
</dbReference>
<evidence type="ECO:0000259" key="3">
    <source>
        <dbReference type="PROSITE" id="PS50404"/>
    </source>
</evidence>
<gene>
    <name evidence="5" type="ORF">PPL_06918</name>
</gene>
<dbReference type="InterPro" id="IPR004045">
    <property type="entry name" value="Glutathione_S-Trfase_N"/>
</dbReference>
<dbReference type="PANTHER" id="PTHR44051:SF8">
    <property type="entry name" value="GLUTATHIONE S-TRANSFERASE GSTA"/>
    <property type="match status" value="1"/>
</dbReference>
<organism evidence="5 6">
    <name type="scientific">Heterostelium pallidum (strain ATCC 26659 / Pp 5 / PN500)</name>
    <name type="common">Cellular slime mold</name>
    <name type="synonym">Polysphondylium pallidum</name>
    <dbReference type="NCBI Taxonomy" id="670386"/>
    <lineage>
        <taxon>Eukaryota</taxon>
        <taxon>Amoebozoa</taxon>
        <taxon>Evosea</taxon>
        <taxon>Eumycetozoa</taxon>
        <taxon>Dictyostelia</taxon>
        <taxon>Acytosteliales</taxon>
        <taxon>Acytosteliaceae</taxon>
        <taxon>Heterostelium</taxon>
    </lineage>
</organism>
<reference evidence="5 6" key="1">
    <citation type="journal article" date="2011" name="Genome Res.">
        <title>Phylogeny-wide analysis of social amoeba genomes highlights ancient origins for complex intercellular communication.</title>
        <authorList>
            <person name="Heidel A.J."/>
            <person name="Lawal H.M."/>
            <person name="Felder M."/>
            <person name="Schilde C."/>
            <person name="Helps N.R."/>
            <person name="Tunggal B."/>
            <person name="Rivero F."/>
            <person name="John U."/>
            <person name="Schleicher M."/>
            <person name="Eichinger L."/>
            <person name="Platzer M."/>
            <person name="Noegel A.A."/>
            <person name="Schaap P."/>
            <person name="Gloeckner G."/>
        </authorList>
    </citation>
    <scope>NUCLEOTIDE SEQUENCE [LARGE SCALE GENOMIC DNA]</scope>
    <source>
        <strain evidence="6">ATCC 26659 / Pp 5 / PN500</strain>
    </source>
</reference>
<name>D3BDW5_HETP5</name>
<protein>
    <recommendedName>
        <fullName evidence="7">Glutathione S-transferase</fullName>
    </recommendedName>
</protein>
<feature type="domain" description="GST C-terminal" evidence="4">
    <location>
        <begin position="95"/>
        <end position="224"/>
    </location>
</feature>
<dbReference type="Gene3D" id="3.40.30.10">
    <property type="entry name" value="Glutaredoxin"/>
    <property type="match status" value="1"/>
</dbReference>
<dbReference type="InParanoid" id="D3BDW5"/>
<dbReference type="PANTHER" id="PTHR44051">
    <property type="entry name" value="GLUTATHIONE S-TRANSFERASE-RELATED"/>
    <property type="match status" value="1"/>
</dbReference>
<dbReference type="EMBL" id="ADBJ01000031">
    <property type="protein sequence ID" value="EFA80096.1"/>
    <property type="molecule type" value="Genomic_DNA"/>
</dbReference>
<evidence type="ECO:0000259" key="4">
    <source>
        <dbReference type="PROSITE" id="PS50405"/>
    </source>
</evidence>
<dbReference type="Gene3D" id="1.20.1050.10">
    <property type="match status" value="1"/>
</dbReference>
<dbReference type="AlphaFoldDB" id="D3BDW5"/>
<dbReference type="STRING" id="670386.D3BDW5"/>
<accession>D3BDW5</accession>
<dbReference type="Pfam" id="PF00043">
    <property type="entry name" value="GST_C"/>
    <property type="match status" value="1"/>
</dbReference>
<dbReference type="SFLD" id="SFLDS00019">
    <property type="entry name" value="Glutathione_Transferase_(cytos"/>
    <property type="match status" value="1"/>
</dbReference>
<feature type="domain" description="GST N-terminal" evidence="3">
    <location>
        <begin position="4"/>
        <end position="87"/>
    </location>
</feature>
<comment type="similarity">
    <text evidence="1">Belongs to the GST superfamily.</text>
</comment>
<comment type="caution">
    <text evidence="5">The sequence shown here is derived from an EMBL/GenBank/DDBJ whole genome shotgun (WGS) entry which is preliminary data.</text>
</comment>
<dbReference type="Pfam" id="PF13409">
    <property type="entry name" value="GST_N_2"/>
    <property type="match status" value="1"/>
</dbReference>